<dbReference type="GO" id="GO:0006260">
    <property type="term" value="P:DNA replication"/>
    <property type="evidence" value="ECO:0007669"/>
    <property type="project" value="UniProtKB-KW"/>
</dbReference>
<evidence type="ECO:0000256" key="14">
    <source>
        <dbReference type="ARBA" id="ARBA00023124"/>
    </source>
</evidence>
<comment type="similarity">
    <text evidence="3">Belongs to the nanoviruses/circoviruses replication-associated protein family.</text>
</comment>
<evidence type="ECO:0000256" key="12">
    <source>
        <dbReference type="ARBA" id="ARBA00022759"/>
    </source>
</evidence>
<dbReference type="GO" id="GO:0016787">
    <property type="term" value="F:hydrolase activity"/>
    <property type="evidence" value="ECO:0007669"/>
    <property type="project" value="UniProtKB-KW"/>
</dbReference>
<keyword evidence="14" id="KW-0190">Covalent protein-DNA linkage</keyword>
<keyword evidence="11" id="KW-0547">Nucleotide-binding</keyword>
<evidence type="ECO:0000256" key="13">
    <source>
        <dbReference type="ARBA" id="ARBA00022801"/>
    </source>
</evidence>
<evidence type="ECO:0000256" key="1">
    <source>
        <dbReference type="ARBA" id="ARBA00001936"/>
    </source>
</evidence>
<dbReference type="InterPro" id="IPR027417">
    <property type="entry name" value="P-loop_NTPase"/>
</dbReference>
<comment type="subcellular location">
    <subcellularLocation>
        <location evidence="2">Host nucleus</location>
    </subcellularLocation>
</comment>
<accession>A0A3G2YT59</accession>
<dbReference type="Pfam" id="PF00910">
    <property type="entry name" value="RNA_helicase"/>
    <property type="match status" value="1"/>
</dbReference>
<dbReference type="Proteomes" id="UP000289935">
    <property type="component" value="Segment"/>
</dbReference>
<dbReference type="Pfam" id="PF02407">
    <property type="entry name" value="Viral_Rep"/>
    <property type="match status" value="1"/>
</dbReference>
<organism evidence="21 22">
    <name type="scientific">Cressdnaviricota sp</name>
    <dbReference type="NCBI Taxonomy" id="2748378"/>
    <lineage>
        <taxon>Viruses</taxon>
        <taxon>Monodnaviria</taxon>
        <taxon>Shotokuvirae</taxon>
        <taxon>Cressdnaviricota</taxon>
    </lineage>
</organism>
<proteinExistence type="inferred from homology"/>
<keyword evidence="6" id="KW-0808">Transferase</keyword>
<dbReference type="GO" id="GO:0016779">
    <property type="term" value="F:nucleotidyltransferase activity"/>
    <property type="evidence" value="ECO:0007669"/>
    <property type="project" value="UniProtKB-KW"/>
</dbReference>
<feature type="domain" description="CRESS-DNA virus Rep endonuclease" evidence="20">
    <location>
        <begin position="2"/>
        <end position="98"/>
    </location>
</feature>
<keyword evidence="8" id="KW-0235">DNA replication</keyword>
<evidence type="ECO:0000256" key="2">
    <source>
        <dbReference type="ARBA" id="ARBA00004147"/>
    </source>
</evidence>
<dbReference type="GO" id="GO:0000166">
    <property type="term" value="F:nucleotide binding"/>
    <property type="evidence" value="ECO:0007669"/>
    <property type="project" value="UniProtKB-KW"/>
</dbReference>
<keyword evidence="16" id="KW-0511">Multifunctional enzyme</keyword>
<dbReference type="InterPro" id="IPR000605">
    <property type="entry name" value="Helicase_SF3_ssDNA/RNA_vir"/>
</dbReference>
<dbReference type="GO" id="GO:0003677">
    <property type="term" value="F:DNA binding"/>
    <property type="evidence" value="ECO:0007669"/>
    <property type="project" value="UniProtKB-KW"/>
</dbReference>
<keyword evidence="21" id="KW-0067">ATP-binding</keyword>
<comment type="catalytic activity">
    <reaction evidence="19">
        <text>ATP + H2O = ADP + phosphate + H(+)</text>
        <dbReference type="Rhea" id="RHEA:13065"/>
        <dbReference type="ChEBI" id="CHEBI:15377"/>
        <dbReference type="ChEBI" id="CHEBI:15378"/>
        <dbReference type="ChEBI" id="CHEBI:30616"/>
        <dbReference type="ChEBI" id="CHEBI:43474"/>
        <dbReference type="ChEBI" id="CHEBI:456216"/>
    </reaction>
</comment>
<evidence type="ECO:0000256" key="15">
    <source>
        <dbReference type="ARBA" id="ARBA00023125"/>
    </source>
</evidence>
<dbReference type="GO" id="GO:0003724">
    <property type="term" value="F:RNA helicase activity"/>
    <property type="evidence" value="ECO:0007669"/>
    <property type="project" value="InterPro"/>
</dbReference>
<evidence type="ECO:0000313" key="22">
    <source>
        <dbReference type="Proteomes" id="UP000289935"/>
    </source>
</evidence>
<evidence type="ECO:0000256" key="11">
    <source>
        <dbReference type="ARBA" id="ARBA00022741"/>
    </source>
</evidence>
<dbReference type="EMBL" id="MK012494">
    <property type="protein sequence ID" value="AYP28867.1"/>
    <property type="molecule type" value="Genomic_DNA"/>
</dbReference>
<evidence type="ECO:0000256" key="7">
    <source>
        <dbReference type="ARBA" id="ARBA00022695"/>
    </source>
</evidence>
<keyword evidence="10" id="KW-0479">Metal-binding</keyword>
<evidence type="ECO:0000256" key="4">
    <source>
        <dbReference type="ARBA" id="ARBA00014531"/>
    </source>
</evidence>
<dbReference type="GO" id="GO:0046872">
    <property type="term" value="F:metal ion binding"/>
    <property type="evidence" value="ECO:0007669"/>
    <property type="project" value="UniProtKB-KW"/>
</dbReference>
<dbReference type="Gene3D" id="3.40.1310.20">
    <property type="match status" value="1"/>
</dbReference>
<dbReference type="GO" id="GO:0004519">
    <property type="term" value="F:endonuclease activity"/>
    <property type="evidence" value="ECO:0007669"/>
    <property type="project" value="UniProtKB-KW"/>
</dbReference>
<evidence type="ECO:0000256" key="18">
    <source>
        <dbReference type="ARBA" id="ARBA00032243"/>
    </source>
</evidence>
<dbReference type="PROSITE" id="PS52020">
    <property type="entry name" value="CRESS_DNA_REP"/>
    <property type="match status" value="1"/>
</dbReference>
<keyword evidence="15" id="KW-0238">DNA-binding</keyword>
<evidence type="ECO:0000256" key="10">
    <source>
        <dbReference type="ARBA" id="ARBA00022723"/>
    </source>
</evidence>
<evidence type="ECO:0000256" key="5">
    <source>
        <dbReference type="ARBA" id="ARBA00022562"/>
    </source>
</evidence>
<evidence type="ECO:0000256" key="19">
    <source>
        <dbReference type="ARBA" id="ARBA00049360"/>
    </source>
</evidence>
<sequence length="267" mass="30049">MNATQRYWILTIPSASFAVPESLSPKLSYLRGQLERADSGYVHWQLVAHFKKPARLAAVKKLFGSTCHAEPCKSKAALDYVWKDETAVEGTRFEKGSLPASPGTTDRDWHAILRSAKAGEFDEIPPDVLVRCYSSIRKIASDFGQPVAVERTVHVFVGRTGTGKSRRAWSEAGLSSYPKNPATKFWDGYRGHQHVVMDEFRGLIGIHNLLLWFDRYPVIVEIKGSSAVLRATTFWVTSNLHPTQWYPDLDMGTLDALLRRINIVVFD</sequence>
<keyword evidence="22" id="KW-1185">Reference proteome</keyword>
<evidence type="ECO:0000256" key="9">
    <source>
        <dbReference type="ARBA" id="ARBA00022722"/>
    </source>
</evidence>
<keyword evidence="5" id="KW-1048">Host nucleus</keyword>
<reference evidence="21 22" key="1">
    <citation type="submission" date="2018-10" db="EMBL/GenBank/DDBJ databases">
        <title>Uncovering a Universe of Circular DNA Viruses in Animal Metagenomes.</title>
        <authorList>
            <person name="Tisza M."/>
            <person name="Buck C."/>
            <person name="Pastrana D."/>
            <person name="Welch N."/>
            <person name="Peretti A."/>
        </authorList>
    </citation>
    <scope>NUCLEOTIDE SEQUENCE [LARGE SCALE GENOMIC DNA]</scope>
    <source>
        <strain evidence="21">Ctdb55</strain>
    </source>
</reference>
<dbReference type="SUPFAM" id="SSF52540">
    <property type="entry name" value="P-loop containing nucleoside triphosphate hydrolases"/>
    <property type="match status" value="1"/>
</dbReference>
<evidence type="ECO:0000256" key="17">
    <source>
        <dbReference type="ARBA" id="ARBA00030754"/>
    </source>
</evidence>
<evidence type="ECO:0000259" key="20">
    <source>
        <dbReference type="PROSITE" id="PS52020"/>
    </source>
</evidence>
<keyword evidence="21" id="KW-0347">Helicase</keyword>
<name>A0A3G2YT59_9VIRU</name>
<keyword evidence="12" id="KW-0255">Endonuclease</keyword>
<evidence type="ECO:0000313" key="21">
    <source>
        <dbReference type="EMBL" id="AYP28867.1"/>
    </source>
</evidence>
<comment type="cofactor">
    <cofactor evidence="1">
        <name>Mn(2+)</name>
        <dbReference type="ChEBI" id="CHEBI:29035"/>
    </cofactor>
</comment>
<keyword evidence="13" id="KW-0378">Hydrolase</keyword>
<evidence type="ECO:0000256" key="16">
    <source>
        <dbReference type="ARBA" id="ARBA00023268"/>
    </source>
</evidence>
<dbReference type="InterPro" id="IPR049912">
    <property type="entry name" value="CRESS_DNA_REP"/>
</dbReference>
<evidence type="ECO:0000256" key="3">
    <source>
        <dbReference type="ARBA" id="ARBA00008545"/>
    </source>
</evidence>
<evidence type="ECO:0000256" key="6">
    <source>
        <dbReference type="ARBA" id="ARBA00022679"/>
    </source>
</evidence>
<keyword evidence="7" id="KW-0548">Nucleotidyltransferase</keyword>
<protein>
    <recommendedName>
        <fullName evidence="4">Replication-associated protein</fullName>
    </recommendedName>
    <alternativeName>
        <fullName evidence="17">ATP-dependent helicase Rep</fullName>
    </alternativeName>
    <alternativeName>
        <fullName evidence="18">RepP</fullName>
    </alternativeName>
</protein>
<dbReference type="GO" id="GO:0042025">
    <property type="term" value="C:host cell nucleus"/>
    <property type="evidence" value="ECO:0007669"/>
    <property type="project" value="UniProtKB-SubCell"/>
</dbReference>
<evidence type="ECO:0000256" key="8">
    <source>
        <dbReference type="ARBA" id="ARBA00022705"/>
    </source>
</evidence>
<dbReference type="GO" id="GO:0003723">
    <property type="term" value="F:RNA binding"/>
    <property type="evidence" value="ECO:0007669"/>
    <property type="project" value="InterPro"/>
</dbReference>
<keyword evidence="9" id="KW-0540">Nuclease</keyword>